<feature type="domain" description="Membrane insertase YidC/Oxa/ALB C-terminal" evidence="15">
    <location>
        <begin position="336"/>
        <end position="527"/>
    </location>
</feature>
<evidence type="ECO:0000259" key="16">
    <source>
        <dbReference type="Pfam" id="PF14849"/>
    </source>
</evidence>
<evidence type="ECO:0000256" key="13">
    <source>
        <dbReference type="HAMAP-Rule" id="MF_01810"/>
    </source>
</evidence>
<feature type="transmembrane region" description="Helical" evidence="13">
    <location>
        <begin position="12"/>
        <end position="31"/>
    </location>
</feature>
<comment type="subunit">
    <text evidence="13">Interacts with the Sec translocase complex via SecD. Specifically interacts with transmembrane segments of nascent integral membrane proteins during membrane integration.</text>
</comment>
<evidence type="ECO:0000256" key="1">
    <source>
        <dbReference type="ARBA" id="ARBA00004429"/>
    </source>
</evidence>
<dbReference type="CDD" id="cd19961">
    <property type="entry name" value="EcYidC-like_peri"/>
    <property type="match status" value="1"/>
</dbReference>
<comment type="function">
    <text evidence="13">Required for the insertion and/or proper folding and/or complex formation of integral membrane proteins into the membrane. Involved in integration of membrane proteins that insert both dependently and independently of the Sec translocase complex, as well as at least some lipoproteins. Aids folding of multispanning membrane proteins.</text>
</comment>
<dbReference type="NCBIfam" id="TIGR03593">
    <property type="entry name" value="yidC_nterm"/>
    <property type="match status" value="1"/>
</dbReference>
<accession>A0A937XJG1</accession>
<evidence type="ECO:0000256" key="2">
    <source>
        <dbReference type="ARBA" id="ARBA00010527"/>
    </source>
</evidence>
<dbReference type="GO" id="GO:0005886">
    <property type="term" value="C:plasma membrane"/>
    <property type="evidence" value="ECO:0007669"/>
    <property type="project" value="UniProtKB-SubCell"/>
</dbReference>
<protein>
    <recommendedName>
        <fullName evidence="3 13">Membrane protein insertase YidC</fullName>
    </recommendedName>
    <alternativeName>
        <fullName evidence="12 13">Foldase YidC</fullName>
    </alternativeName>
    <alternativeName>
        <fullName evidence="13">Membrane protein YidC</fullName>
    </alternativeName>
    <alternativeName>
        <fullName evidence="11 13">membrane integrase YidC</fullName>
    </alternativeName>
</protein>
<dbReference type="Proteomes" id="UP000779900">
    <property type="component" value="Unassembled WGS sequence"/>
</dbReference>
<evidence type="ECO:0000256" key="6">
    <source>
        <dbReference type="ARBA" id="ARBA00022692"/>
    </source>
</evidence>
<evidence type="ECO:0000259" key="15">
    <source>
        <dbReference type="Pfam" id="PF02096"/>
    </source>
</evidence>
<gene>
    <name evidence="13 17" type="primary">yidC</name>
    <name evidence="17" type="ORF">FJY68_10285</name>
</gene>
<keyword evidence="7 13" id="KW-0653">Protein transport</keyword>
<dbReference type="InterPro" id="IPR028055">
    <property type="entry name" value="YidC/Oxa/ALB_C"/>
</dbReference>
<dbReference type="NCBIfam" id="TIGR03592">
    <property type="entry name" value="yidC_oxa1_cterm"/>
    <property type="match status" value="1"/>
</dbReference>
<keyword evidence="9 13" id="KW-0472">Membrane</keyword>
<keyword evidence="6 13" id="KW-0812">Transmembrane</keyword>
<comment type="subcellular location">
    <subcellularLocation>
        <location evidence="1">Cell inner membrane</location>
        <topology evidence="1">Multi-pass membrane protein</topology>
    </subcellularLocation>
    <subcellularLocation>
        <location evidence="13">Cell membrane</location>
        <topology evidence="13">Multi-pass membrane protein</topology>
    </subcellularLocation>
</comment>
<feature type="compositionally biased region" description="Low complexity" evidence="14">
    <location>
        <begin position="37"/>
        <end position="58"/>
    </location>
</feature>
<dbReference type="InterPro" id="IPR038221">
    <property type="entry name" value="YidC_periplasmic_sf"/>
</dbReference>
<evidence type="ECO:0000256" key="12">
    <source>
        <dbReference type="ARBA" id="ARBA00033342"/>
    </source>
</evidence>
<proteinExistence type="inferred from homology"/>
<evidence type="ECO:0000256" key="4">
    <source>
        <dbReference type="ARBA" id="ARBA00022448"/>
    </source>
</evidence>
<dbReference type="PRINTS" id="PR00701">
    <property type="entry name" value="60KDINNERMP"/>
</dbReference>
<reference evidence="17" key="1">
    <citation type="submission" date="2019-03" db="EMBL/GenBank/DDBJ databases">
        <title>Lake Tanganyika Metagenome-Assembled Genomes (MAGs).</title>
        <authorList>
            <person name="Tran P."/>
        </authorList>
    </citation>
    <scope>NUCLEOTIDE SEQUENCE</scope>
    <source>
        <strain evidence="17">K_DeepCast_150m_m2_040</strain>
    </source>
</reference>
<dbReference type="EMBL" id="VGIR01000067">
    <property type="protein sequence ID" value="MBM3332215.1"/>
    <property type="molecule type" value="Genomic_DNA"/>
</dbReference>
<comment type="caution">
    <text evidence="17">The sequence shown here is derived from an EMBL/GenBank/DDBJ whole genome shotgun (WGS) entry which is preliminary data.</text>
</comment>
<dbReference type="PANTHER" id="PTHR12428">
    <property type="entry name" value="OXA1"/>
    <property type="match status" value="1"/>
</dbReference>
<dbReference type="HAMAP" id="MF_01810">
    <property type="entry name" value="YidC_type1"/>
    <property type="match status" value="1"/>
</dbReference>
<evidence type="ECO:0000313" key="18">
    <source>
        <dbReference type="Proteomes" id="UP000779900"/>
    </source>
</evidence>
<keyword evidence="10 13" id="KW-0143">Chaperone</keyword>
<evidence type="ECO:0000256" key="3">
    <source>
        <dbReference type="ARBA" id="ARBA00015325"/>
    </source>
</evidence>
<dbReference type="CDD" id="cd20070">
    <property type="entry name" value="5TM_YidC_Alb3"/>
    <property type="match status" value="1"/>
</dbReference>
<dbReference type="PRINTS" id="PR01900">
    <property type="entry name" value="YIDCPROTEIN"/>
</dbReference>
<dbReference type="Gene3D" id="2.70.98.90">
    <property type="match status" value="1"/>
</dbReference>
<evidence type="ECO:0000256" key="9">
    <source>
        <dbReference type="ARBA" id="ARBA00023136"/>
    </source>
</evidence>
<keyword evidence="4 13" id="KW-0813">Transport</keyword>
<sequence>MRNDQQTSSTTTTIIGFVLVAAILILSQIFLRPRATPPQQAAAPTQQTQPQAAQPVQAGQSDVPVLQPVQAQSLVPLAAEPAAESIVTLENELVRLEFTSVGGAVRSVWMKKYQVEVVPQGRNLLGTAVELPQGWVSTASTPMQVTRNDSSVTFTARSDSLILTKTFSLGKDYTLDHRVSVAGPARGFAVDGMAGLALTEKNPKAELIHFHFYAHVGKKLQQTPAGKLKNPQGKCDTAEWVGVKSRYFLLAVIACDRTFDSTYAVSVDSGRLGFSAVVKNPSPETQFTVYLGPLEHARLRAFGLGLDNVIGLGWTRPLAVAMLWFLRLLYTIVRNWGLAIIVFAILMKLAFYPLTRTQTKQMRQMQLLQPKISELKVKYKNDAQKLNAETMQLYKLYKINPASGCLPLLVQMPVFWALYAVLSNAIELRGAAFVFWLKDMSVPDALFGHLPQGLPMVGGAAIGLVPILMGASSIVQTLITSADKKNLAMTIIMPVFITLIFLNMPSGLQLYWFMYNVLSIGESLIAMKGGMPWSKPKSRREPSLATAPPPK</sequence>
<name>A0A937XJG1_UNCW3</name>
<dbReference type="Pfam" id="PF14849">
    <property type="entry name" value="YidC_periplas"/>
    <property type="match status" value="1"/>
</dbReference>
<evidence type="ECO:0000256" key="8">
    <source>
        <dbReference type="ARBA" id="ARBA00022989"/>
    </source>
</evidence>
<dbReference type="AlphaFoldDB" id="A0A937XJG1"/>
<dbReference type="Pfam" id="PF02096">
    <property type="entry name" value="60KD_IMP"/>
    <property type="match status" value="1"/>
</dbReference>
<feature type="region of interest" description="Disordered" evidence="14">
    <location>
        <begin position="532"/>
        <end position="551"/>
    </location>
</feature>
<keyword evidence="5 13" id="KW-1003">Cell membrane</keyword>
<dbReference type="GO" id="GO:0032977">
    <property type="term" value="F:membrane insertase activity"/>
    <property type="evidence" value="ECO:0007669"/>
    <property type="project" value="InterPro"/>
</dbReference>
<evidence type="ECO:0000313" key="17">
    <source>
        <dbReference type="EMBL" id="MBM3332215.1"/>
    </source>
</evidence>
<evidence type="ECO:0000256" key="7">
    <source>
        <dbReference type="ARBA" id="ARBA00022927"/>
    </source>
</evidence>
<keyword evidence="8 13" id="KW-1133">Transmembrane helix</keyword>
<feature type="region of interest" description="Disordered" evidence="14">
    <location>
        <begin position="37"/>
        <end position="60"/>
    </location>
</feature>
<dbReference type="InterPro" id="IPR019998">
    <property type="entry name" value="Membr_insert_YidC"/>
</dbReference>
<feature type="transmembrane region" description="Helical" evidence="13">
    <location>
        <begin position="487"/>
        <end position="504"/>
    </location>
</feature>
<comment type="similarity">
    <text evidence="2 13">Belongs to the OXA1/ALB3/YidC family. Type 1 subfamily.</text>
</comment>
<evidence type="ECO:0000256" key="14">
    <source>
        <dbReference type="SAM" id="MobiDB-lite"/>
    </source>
</evidence>
<dbReference type="InterPro" id="IPR028053">
    <property type="entry name" value="Membr_insert_YidC_N"/>
</dbReference>
<dbReference type="GO" id="GO:0051205">
    <property type="term" value="P:protein insertion into membrane"/>
    <property type="evidence" value="ECO:0007669"/>
    <property type="project" value="TreeGrafter"/>
</dbReference>
<feature type="transmembrane region" description="Helical" evidence="13">
    <location>
        <begin position="456"/>
        <end position="475"/>
    </location>
</feature>
<evidence type="ECO:0000256" key="11">
    <source>
        <dbReference type="ARBA" id="ARBA00033245"/>
    </source>
</evidence>
<evidence type="ECO:0000256" key="10">
    <source>
        <dbReference type="ARBA" id="ARBA00023186"/>
    </source>
</evidence>
<dbReference type="InterPro" id="IPR047196">
    <property type="entry name" value="YidC_ALB_C"/>
</dbReference>
<organism evidence="17 18">
    <name type="scientific">candidate division WOR-3 bacterium</name>
    <dbReference type="NCBI Taxonomy" id="2052148"/>
    <lineage>
        <taxon>Bacteria</taxon>
        <taxon>Bacteria division WOR-3</taxon>
    </lineage>
</organism>
<feature type="transmembrane region" description="Helical" evidence="13">
    <location>
        <begin position="336"/>
        <end position="355"/>
    </location>
</feature>
<feature type="transmembrane region" description="Helical" evidence="13">
    <location>
        <begin position="416"/>
        <end position="436"/>
    </location>
</feature>
<dbReference type="InterPro" id="IPR001708">
    <property type="entry name" value="YidC/ALB3/OXA1/COX18"/>
</dbReference>
<dbReference type="PANTHER" id="PTHR12428:SF65">
    <property type="entry name" value="CYTOCHROME C OXIDASE ASSEMBLY PROTEIN COX18, MITOCHONDRIAL"/>
    <property type="match status" value="1"/>
</dbReference>
<dbReference type="GO" id="GO:0015031">
    <property type="term" value="P:protein transport"/>
    <property type="evidence" value="ECO:0007669"/>
    <property type="project" value="UniProtKB-KW"/>
</dbReference>
<evidence type="ECO:0000256" key="5">
    <source>
        <dbReference type="ARBA" id="ARBA00022475"/>
    </source>
</evidence>
<feature type="domain" description="Membrane insertase YidC N-terminal" evidence="16">
    <location>
        <begin position="87"/>
        <end position="324"/>
    </location>
</feature>